<proteinExistence type="predicted"/>
<keyword evidence="2" id="KW-1185">Reference proteome</keyword>
<feature type="non-terminal residue" evidence="1">
    <location>
        <position position="83"/>
    </location>
</feature>
<sequence length="83" mass="9537">TNSNITSKTNDNNTSNINKSDAPKTNDSNVSETNESRGYSNYDEYDDYYEQDLEEIRNPFYNNVQWCLSYSDSIKGLSNEGPF</sequence>
<name>A0ACA9PYZ4_9GLOM</name>
<evidence type="ECO:0000313" key="2">
    <source>
        <dbReference type="Proteomes" id="UP000789366"/>
    </source>
</evidence>
<reference evidence="1" key="1">
    <citation type="submission" date="2021-06" db="EMBL/GenBank/DDBJ databases">
        <authorList>
            <person name="Kallberg Y."/>
            <person name="Tangrot J."/>
            <person name="Rosling A."/>
        </authorList>
    </citation>
    <scope>NUCLEOTIDE SEQUENCE</scope>
    <source>
        <strain evidence="1">28 12/20/2015</strain>
    </source>
</reference>
<evidence type="ECO:0000313" key="1">
    <source>
        <dbReference type="EMBL" id="CAG8729419.1"/>
    </source>
</evidence>
<dbReference type="Proteomes" id="UP000789366">
    <property type="component" value="Unassembled WGS sequence"/>
</dbReference>
<comment type="caution">
    <text evidence="1">The sequence shown here is derived from an EMBL/GenBank/DDBJ whole genome shotgun (WGS) entry which is preliminary data.</text>
</comment>
<dbReference type="EMBL" id="CAJVPW010032738">
    <property type="protein sequence ID" value="CAG8729419.1"/>
    <property type="molecule type" value="Genomic_DNA"/>
</dbReference>
<organism evidence="1 2">
    <name type="scientific">Cetraspora pellucida</name>
    <dbReference type="NCBI Taxonomy" id="1433469"/>
    <lineage>
        <taxon>Eukaryota</taxon>
        <taxon>Fungi</taxon>
        <taxon>Fungi incertae sedis</taxon>
        <taxon>Mucoromycota</taxon>
        <taxon>Glomeromycotina</taxon>
        <taxon>Glomeromycetes</taxon>
        <taxon>Diversisporales</taxon>
        <taxon>Gigasporaceae</taxon>
        <taxon>Cetraspora</taxon>
    </lineage>
</organism>
<gene>
    <name evidence="1" type="ORF">SPELUC_LOCUS12997</name>
</gene>
<accession>A0ACA9PYZ4</accession>
<feature type="non-terminal residue" evidence="1">
    <location>
        <position position="1"/>
    </location>
</feature>
<protein>
    <submittedName>
        <fullName evidence="1">8158_t:CDS:1</fullName>
    </submittedName>
</protein>